<dbReference type="EMBL" id="CP042260">
    <property type="protein sequence ID" value="QDY65811.1"/>
    <property type="molecule type" value="Genomic_DNA"/>
</dbReference>
<reference evidence="4" key="2">
    <citation type="journal article" date="2022" name="Pest Manag. Sci.">
        <title>Glutamicibacter halophytocola-mediated host fitness of potato tuber moth on Solanaceae crops.</title>
        <authorList>
            <person name="Wang W."/>
            <person name="Xiao G."/>
            <person name="Du G."/>
            <person name="Chang L."/>
            <person name="Yang Y."/>
            <person name="Ye J."/>
            <person name="Chen B."/>
        </authorList>
    </citation>
    <scope>NUCLEOTIDE SEQUENCE</scope>
    <source>
        <strain evidence="4">S2</strain>
    </source>
</reference>
<dbReference type="OrthoDB" id="4919843at2"/>
<keyword evidence="1" id="KW-0732">Signal</keyword>
<dbReference type="Pfam" id="PF04069">
    <property type="entry name" value="OpuAC"/>
    <property type="match status" value="1"/>
</dbReference>
<name>A0A5B8ILZ3_9MICC</name>
<reference evidence="3 5" key="1">
    <citation type="submission" date="2019-07" db="EMBL/GenBank/DDBJ databases">
        <title>Complete Genome Sequence of drought tolerant Plant Growth-Promoting Rhizobacterium Glutamicibacter halophytocola DR408.</title>
        <authorList>
            <person name="Nishu S.D."/>
            <person name="Lee T.K."/>
        </authorList>
    </citation>
    <scope>NUCLEOTIDE SEQUENCE [LARGE SCALE GENOMIC DNA]</scope>
    <source>
        <strain evidence="3 5">DR408</strain>
    </source>
</reference>
<dbReference type="GO" id="GO:0022857">
    <property type="term" value="F:transmembrane transporter activity"/>
    <property type="evidence" value="ECO:0007669"/>
    <property type="project" value="InterPro"/>
</dbReference>
<feature type="signal peptide" evidence="1">
    <location>
        <begin position="1"/>
        <end position="24"/>
    </location>
</feature>
<evidence type="ECO:0000313" key="3">
    <source>
        <dbReference type="EMBL" id="QDY65811.1"/>
    </source>
</evidence>
<sequence length="301" mass="31519">MNLRKTSSLGVLCLALLLPLSACTDNEPAAPAESSQSAVLKLARGGQPVQQALAEVYKNALSAEGYDVEINKSTDNPYQQVLDGQADIAVDYAGAALGMSKDAAGITGEDGVLSVDDLKNLRTEINDSDGKVAALELSAADSGKVLVMSSAEAQTHSVDSLSSLAGDCQKITIITDDSETKNLEAALKTEGCEKPKVSVVESADLATQLRASVDRTVALSAGNAMISDEGFKSISDTAKLFDAQPFMLLANGNVDDKARGELNKITGDLSQQTLVDLNRMVTGPGAMKPAQAATRWEWIID</sequence>
<protein>
    <recommendedName>
        <fullName evidence="2">ABC-type glycine betaine transport system substrate-binding domain-containing protein</fullName>
    </recommendedName>
</protein>
<dbReference type="Gene3D" id="3.40.190.120">
    <property type="entry name" value="Osmoprotection protein (prox), domain 2"/>
    <property type="match status" value="1"/>
</dbReference>
<dbReference type="Gene3D" id="3.40.190.10">
    <property type="entry name" value="Periplasmic binding protein-like II"/>
    <property type="match status" value="1"/>
</dbReference>
<organism evidence="4 6">
    <name type="scientific">Glutamicibacter halophytocola</name>
    <dbReference type="NCBI Taxonomy" id="1933880"/>
    <lineage>
        <taxon>Bacteria</taxon>
        <taxon>Bacillati</taxon>
        <taxon>Actinomycetota</taxon>
        <taxon>Actinomycetes</taxon>
        <taxon>Micrococcales</taxon>
        <taxon>Micrococcaceae</taxon>
        <taxon>Glutamicibacter</taxon>
    </lineage>
</organism>
<feature type="chain" id="PRO_5044618605" description="ABC-type glycine betaine transport system substrate-binding domain-containing protein" evidence="1">
    <location>
        <begin position="25"/>
        <end position="301"/>
    </location>
</feature>
<gene>
    <name evidence="3" type="ORF">FQA45_05515</name>
    <name evidence="4" type="ORF">NUH22_11340</name>
</gene>
<keyword evidence="5" id="KW-1185">Reference proteome</keyword>
<dbReference type="Proteomes" id="UP001060018">
    <property type="component" value="Chromosome"/>
</dbReference>
<evidence type="ECO:0000313" key="4">
    <source>
        <dbReference type="EMBL" id="UUX57905.1"/>
    </source>
</evidence>
<proteinExistence type="predicted"/>
<evidence type="ECO:0000256" key="1">
    <source>
        <dbReference type="SAM" id="SignalP"/>
    </source>
</evidence>
<dbReference type="GO" id="GO:0043190">
    <property type="term" value="C:ATP-binding cassette (ABC) transporter complex"/>
    <property type="evidence" value="ECO:0007669"/>
    <property type="project" value="InterPro"/>
</dbReference>
<evidence type="ECO:0000313" key="6">
    <source>
        <dbReference type="Proteomes" id="UP001060018"/>
    </source>
</evidence>
<feature type="domain" description="ABC-type glycine betaine transport system substrate-binding" evidence="2">
    <location>
        <begin position="49"/>
        <end position="296"/>
    </location>
</feature>
<evidence type="ECO:0000313" key="5">
    <source>
        <dbReference type="Proteomes" id="UP000320717"/>
    </source>
</evidence>
<dbReference type="SUPFAM" id="SSF53850">
    <property type="entry name" value="Periplasmic binding protein-like II"/>
    <property type="match status" value="1"/>
</dbReference>
<dbReference type="InterPro" id="IPR007210">
    <property type="entry name" value="ABC_Gly_betaine_transp_sub-bd"/>
</dbReference>
<accession>A0A5B8ILZ3</accession>
<dbReference type="Proteomes" id="UP000320717">
    <property type="component" value="Chromosome"/>
</dbReference>
<dbReference type="AlphaFoldDB" id="A0A5B8ILZ3"/>
<dbReference type="RefSeq" id="WP_146275625.1">
    <property type="nucleotide sequence ID" value="NZ_CP042260.1"/>
</dbReference>
<evidence type="ECO:0000259" key="2">
    <source>
        <dbReference type="Pfam" id="PF04069"/>
    </source>
</evidence>
<dbReference type="EMBL" id="CP102487">
    <property type="protein sequence ID" value="UUX57905.1"/>
    <property type="molecule type" value="Genomic_DNA"/>
</dbReference>